<dbReference type="Pfam" id="PF13458">
    <property type="entry name" value="Peripla_BP_6"/>
    <property type="match status" value="1"/>
</dbReference>
<evidence type="ECO:0000256" key="2">
    <source>
        <dbReference type="ARBA" id="ARBA00022448"/>
    </source>
</evidence>
<reference evidence="6 7" key="1">
    <citation type="submission" date="2016-09" db="EMBL/GenBank/DDBJ databases">
        <title>The complete genome sequences of Rhizobium gallicum, symbiovars gallicum and phaseoli, symbionts associated to common bean (Phaseolus vulgaris).</title>
        <authorList>
            <person name="Bustos P."/>
            <person name="Santamaria R.I."/>
            <person name="Perez-Carrascal O.M."/>
            <person name="Juarez S."/>
            <person name="Lozano L."/>
            <person name="Martinez-Flores I."/>
            <person name="Martinez-Romero E."/>
            <person name="Cevallos M."/>
            <person name="Romero D."/>
            <person name="Davila G."/>
            <person name="Gonzalez V."/>
        </authorList>
    </citation>
    <scope>NUCLEOTIDE SEQUENCE [LARGE SCALE GENOMIC DNA]</scope>
    <source>
        <strain evidence="6 7">IE4872</strain>
        <plasmid evidence="7">prgalie4872d</plasmid>
    </source>
</reference>
<evidence type="ECO:0000256" key="1">
    <source>
        <dbReference type="ARBA" id="ARBA00010062"/>
    </source>
</evidence>
<dbReference type="PANTHER" id="PTHR30483:SF6">
    <property type="entry name" value="PERIPLASMIC BINDING PROTEIN OF ABC TRANSPORTER FOR NATURAL AMINO ACIDS"/>
    <property type="match status" value="1"/>
</dbReference>
<keyword evidence="6" id="KW-0614">Plasmid</keyword>
<dbReference type="InterPro" id="IPR028082">
    <property type="entry name" value="Peripla_BP_I"/>
</dbReference>
<evidence type="ECO:0000259" key="5">
    <source>
        <dbReference type="Pfam" id="PF13458"/>
    </source>
</evidence>
<feature type="domain" description="Leucine-binding protein" evidence="5">
    <location>
        <begin position="33"/>
        <end position="387"/>
    </location>
</feature>
<keyword evidence="4" id="KW-0029">Amino-acid transport</keyword>
<dbReference type="SUPFAM" id="SSF53822">
    <property type="entry name" value="Periplasmic binding protein-like I"/>
    <property type="match status" value="1"/>
</dbReference>
<dbReference type="Gene3D" id="3.40.50.2300">
    <property type="match status" value="2"/>
</dbReference>
<geneLocation type="plasmid" evidence="7">
    <name>prgalie4872d</name>
</geneLocation>
<dbReference type="EMBL" id="CP017105">
    <property type="protein sequence ID" value="APO70710.1"/>
    <property type="molecule type" value="Genomic_DNA"/>
</dbReference>
<dbReference type="InterPro" id="IPR028081">
    <property type="entry name" value="Leu-bd"/>
</dbReference>
<keyword evidence="2" id="KW-0813">Transport</keyword>
<protein>
    <submittedName>
        <fullName evidence="6">Amino acid ABC transporter substrate-binding protein</fullName>
    </submittedName>
</protein>
<name>A0A1L5NS35_9HYPH</name>
<dbReference type="GO" id="GO:0006865">
    <property type="term" value="P:amino acid transport"/>
    <property type="evidence" value="ECO:0007669"/>
    <property type="project" value="UniProtKB-KW"/>
</dbReference>
<evidence type="ECO:0000256" key="4">
    <source>
        <dbReference type="ARBA" id="ARBA00022970"/>
    </source>
</evidence>
<sequence length="405" mass="42573">MNIERRLFLIATAISAFGLAGLNSMAEAQNESPVKLGLLMPFSGFGSISAVNHASGVRAAVAEINQAGGIAGRQVQVIEADDQSDPTQTVTQAQRLISDARVDAILGPILSQQGMAIGPILTKAGIPNFSTNGTTQLTPKFAPYHFSFQPSSRAQGIAMIDYISTALGAKSAAILADTGAQARDAVIEMKKYLQEKGIALTGEQEFQPKTADFTPQLLSLQRGNPDAVLLFAPSSEDVGNILKARMDLGWTAPVAGGSTVGIATASAVQIAGEAGFDGVTGTSFKAWTYCATDSAKTDTPAFMEFVEKLRKQEGKRFDDIDPSAAAAGYVSVYLYKAAVEGAGSTAGPDVAAWITKNVGSWPNLYGPLTANDETHHLIGSNLLAQVAEPYNVREGDGFQRRADCH</sequence>
<accession>A0A1L5NS35</accession>
<evidence type="ECO:0000313" key="6">
    <source>
        <dbReference type="EMBL" id="APO70710.1"/>
    </source>
</evidence>
<organism evidence="6 7">
    <name type="scientific">Rhizobium gallicum</name>
    <dbReference type="NCBI Taxonomy" id="56730"/>
    <lineage>
        <taxon>Bacteria</taxon>
        <taxon>Pseudomonadati</taxon>
        <taxon>Pseudomonadota</taxon>
        <taxon>Alphaproteobacteria</taxon>
        <taxon>Hyphomicrobiales</taxon>
        <taxon>Rhizobiaceae</taxon>
        <taxon>Rhizobium/Agrobacterium group</taxon>
        <taxon>Rhizobium</taxon>
    </lineage>
</organism>
<dbReference type="InterPro" id="IPR051010">
    <property type="entry name" value="BCAA_transport"/>
</dbReference>
<evidence type="ECO:0000313" key="7">
    <source>
        <dbReference type="Proteomes" id="UP000184749"/>
    </source>
</evidence>
<dbReference type="InterPro" id="IPR000709">
    <property type="entry name" value="Leu_Ile_Val-bd"/>
</dbReference>
<gene>
    <name evidence="6" type="ORF">IE4872_PD00169</name>
</gene>
<dbReference type="AlphaFoldDB" id="A0A1L5NS35"/>
<dbReference type="PANTHER" id="PTHR30483">
    <property type="entry name" value="LEUCINE-SPECIFIC-BINDING PROTEIN"/>
    <property type="match status" value="1"/>
</dbReference>
<proteinExistence type="inferred from homology"/>
<dbReference type="Proteomes" id="UP000184749">
    <property type="component" value="Plasmid pRgalIE4872d"/>
</dbReference>
<keyword evidence="3" id="KW-0732">Signal</keyword>
<dbReference type="PRINTS" id="PR00337">
    <property type="entry name" value="LEUILEVALBP"/>
</dbReference>
<evidence type="ECO:0000256" key="3">
    <source>
        <dbReference type="ARBA" id="ARBA00022729"/>
    </source>
</evidence>
<comment type="similarity">
    <text evidence="1">Belongs to the leucine-binding protein family.</text>
</comment>